<evidence type="ECO:0000256" key="1">
    <source>
        <dbReference type="SAM" id="MobiDB-lite"/>
    </source>
</evidence>
<feature type="compositionally biased region" description="Basic and acidic residues" evidence="1">
    <location>
        <begin position="88"/>
        <end position="100"/>
    </location>
</feature>
<accession>A0A822YTQ0</accession>
<proteinExistence type="predicted"/>
<reference evidence="2 3" key="1">
    <citation type="journal article" date="2020" name="Mol. Biol. Evol.">
        <title>Distinct Expression and Methylation Patterns for Genes with Different Fates following a Single Whole-Genome Duplication in Flowering Plants.</title>
        <authorList>
            <person name="Shi T."/>
            <person name="Rahmani R.S."/>
            <person name="Gugger P.F."/>
            <person name="Wang M."/>
            <person name="Li H."/>
            <person name="Zhang Y."/>
            <person name="Li Z."/>
            <person name="Wang Q."/>
            <person name="Van de Peer Y."/>
            <person name="Marchal K."/>
            <person name="Chen J."/>
        </authorList>
    </citation>
    <scope>NUCLEOTIDE SEQUENCE [LARGE SCALE GENOMIC DNA]</scope>
    <source>
        <tissue evidence="2">Leaf</tissue>
    </source>
</reference>
<feature type="region of interest" description="Disordered" evidence="1">
    <location>
        <begin position="80"/>
        <end position="100"/>
    </location>
</feature>
<evidence type="ECO:0000313" key="2">
    <source>
        <dbReference type="EMBL" id="DAD32608.1"/>
    </source>
</evidence>
<keyword evidence="3" id="KW-1185">Reference proteome</keyword>
<sequence>MAPKTNTIEAKVKEFLWTPMRSSRCCASKERGEEERSSCRLDLGLISAADRRVSDKAFEEVDDDYGERCGGGLQQAKVSGVEQVVGDTEERHEGSVFRAN</sequence>
<gene>
    <name evidence="2" type="ORF">HUJ06_011459</name>
</gene>
<organism evidence="2 3">
    <name type="scientific">Nelumbo nucifera</name>
    <name type="common">Sacred lotus</name>
    <dbReference type="NCBI Taxonomy" id="4432"/>
    <lineage>
        <taxon>Eukaryota</taxon>
        <taxon>Viridiplantae</taxon>
        <taxon>Streptophyta</taxon>
        <taxon>Embryophyta</taxon>
        <taxon>Tracheophyta</taxon>
        <taxon>Spermatophyta</taxon>
        <taxon>Magnoliopsida</taxon>
        <taxon>Proteales</taxon>
        <taxon>Nelumbonaceae</taxon>
        <taxon>Nelumbo</taxon>
    </lineage>
</organism>
<dbReference type="AlphaFoldDB" id="A0A822YTQ0"/>
<name>A0A822YTQ0_NELNU</name>
<evidence type="ECO:0000313" key="3">
    <source>
        <dbReference type="Proteomes" id="UP000607653"/>
    </source>
</evidence>
<dbReference type="EMBL" id="DUZY01000003">
    <property type="protein sequence ID" value="DAD32608.1"/>
    <property type="molecule type" value="Genomic_DNA"/>
</dbReference>
<dbReference type="Proteomes" id="UP000607653">
    <property type="component" value="Unassembled WGS sequence"/>
</dbReference>
<protein>
    <submittedName>
        <fullName evidence="2">Uncharacterized protein</fullName>
    </submittedName>
</protein>
<comment type="caution">
    <text evidence="2">The sequence shown here is derived from an EMBL/GenBank/DDBJ whole genome shotgun (WGS) entry which is preliminary data.</text>
</comment>